<protein>
    <submittedName>
        <fullName evidence="5">Uncharacterized protein LOC102807807</fullName>
    </submittedName>
</protein>
<dbReference type="Pfam" id="PF00086">
    <property type="entry name" value="Thyroglobulin_1"/>
    <property type="match status" value="1"/>
</dbReference>
<gene>
    <name evidence="5" type="primary">LOC102807807</name>
</gene>
<dbReference type="Gene3D" id="4.10.800.10">
    <property type="entry name" value="Thyroglobulin type-1"/>
    <property type="match status" value="1"/>
</dbReference>
<organism evidence="4 5">
    <name type="scientific">Saccoglossus kowalevskii</name>
    <name type="common">Acorn worm</name>
    <dbReference type="NCBI Taxonomy" id="10224"/>
    <lineage>
        <taxon>Eukaryota</taxon>
        <taxon>Metazoa</taxon>
        <taxon>Hemichordata</taxon>
        <taxon>Enteropneusta</taxon>
        <taxon>Harrimaniidae</taxon>
        <taxon>Saccoglossus</taxon>
    </lineage>
</organism>
<feature type="domain" description="Thyroglobulin type-1" evidence="3">
    <location>
        <begin position="74"/>
        <end position="141"/>
    </location>
</feature>
<comment type="caution">
    <text evidence="2">Lacks conserved residue(s) required for the propagation of feature annotation.</text>
</comment>
<proteinExistence type="predicted"/>
<dbReference type="Proteomes" id="UP000694865">
    <property type="component" value="Unplaced"/>
</dbReference>
<evidence type="ECO:0000313" key="5">
    <source>
        <dbReference type="RefSeq" id="XP_006821075.1"/>
    </source>
</evidence>
<sequence>MACICLIQDNEQNYNYNDLVGRPTGQPFRDSQFTPLGAGEPIGPDVVKDRMAKDYAAYFSDFDDTIAFEQPKVYDNCWLQAMLAVEWGFSPNCNEDGSYGPKQCLKKRCWCTSLAGEKLHNKGGKNNDGFYYGVDALLLRCNQN</sequence>
<dbReference type="GeneID" id="102807807"/>
<evidence type="ECO:0000313" key="4">
    <source>
        <dbReference type="Proteomes" id="UP000694865"/>
    </source>
</evidence>
<dbReference type="SUPFAM" id="SSF57610">
    <property type="entry name" value="Thyroglobulin type-1 domain"/>
    <property type="match status" value="1"/>
</dbReference>
<keyword evidence="1" id="KW-1015">Disulfide bond</keyword>
<evidence type="ECO:0000256" key="2">
    <source>
        <dbReference type="PROSITE-ProRule" id="PRU00500"/>
    </source>
</evidence>
<dbReference type="InterPro" id="IPR000716">
    <property type="entry name" value="Thyroglobulin_1"/>
</dbReference>
<evidence type="ECO:0000259" key="3">
    <source>
        <dbReference type="PROSITE" id="PS51162"/>
    </source>
</evidence>
<reference evidence="5" key="1">
    <citation type="submission" date="2025-08" db="UniProtKB">
        <authorList>
            <consortium name="RefSeq"/>
        </authorList>
    </citation>
    <scope>IDENTIFICATION</scope>
    <source>
        <tissue evidence="5">Testes</tissue>
    </source>
</reference>
<dbReference type="RefSeq" id="XP_006821075.1">
    <property type="nucleotide sequence ID" value="XM_006821012.1"/>
</dbReference>
<evidence type="ECO:0000256" key="1">
    <source>
        <dbReference type="ARBA" id="ARBA00023157"/>
    </source>
</evidence>
<dbReference type="InterPro" id="IPR036857">
    <property type="entry name" value="Thyroglobulin_1_sf"/>
</dbReference>
<name>A0ABM0MM34_SACKO</name>
<accession>A0ABM0MM34</accession>
<dbReference type="PROSITE" id="PS51162">
    <property type="entry name" value="THYROGLOBULIN_1_2"/>
    <property type="match status" value="1"/>
</dbReference>
<keyword evidence="4" id="KW-1185">Reference proteome</keyword>